<sequence precursor="true">MSRRFLTTLVITAWFGLVLAGSAVHAQSDADAAEAKDTAPAAATSEQPEDHSTEPTEAKEPAAAHEPASAEHGGEHHDTDPTHANVTDALYEVTDFRTDLAFFTAIVFLLLLAGLYSVAWKPIMQGLEKRERRIAGNIEQAEQAAQQATAKLAQYEAKLATAAEEAQQIVAEARKDAEAAGQKLIASAQEEAARQRDRAVADIESAKRVALSELAGQSADVAMSVAQRIVGREIKADDHQSLIQEMLSKLPSNN</sequence>
<feature type="transmembrane region" description="Helical" evidence="15">
    <location>
        <begin position="100"/>
        <end position="120"/>
    </location>
</feature>
<reference evidence="19 20" key="1">
    <citation type="submission" date="2019-02" db="EMBL/GenBank/DDBJ databases">
        <title>Deep-cultivation of Planctomycetes and their phenomic and genomic characterization uncovers novel biology.</title>
        <authorList>
            <person name="Wiegand S."/>
            <person name="Jogler M."/>
            <person name="Boedeker C."/>
            <person name="Pinto D."/>
            <person name="Vollmers J."/>
            <person name="Rivas-Marin E."/>
            <person name="Kohn T."/>
            <person name="Peeters S.H."/>
            <person name="Heuer A."/>
            <person name="Rast P."/>
            <person name="Oberbeckmann S."/>
            <person name="Bunk B."/>
            <person name="Jeske O."/>
            <person name="Meyerdierks A."/>
            <person name="Storesund J.E."/>
            <person name="Kallscheuer N."/>
            <person name="Luecker S."/>
            <person name="Lage O.M."/>
            <person name="Pohl T."/>
            <person name="Merkel B.J."/>
            <person name="Hornburger P."/>
            <person name="Mueller R.-W."/>
            <person name="Bruemmer F."/>
            <person name="Labrenz M."/>
            <person name="Spormann A.M."/>
            <person name="Op den Camp H."/>
            <person name="Overmann J."/>
            <person name="Amann R."/>
            <person name="Jetten M.S.M."/>
            <person name="Mascher T."/>
            <person name="Medema M.H."/>
            <person name="Devos D.P."/>
            <person name="Kaster A.-K."/>
            <person name="Ovreas L."/>
            <person name="Rohde M."/>
            <person name="Galperin M.Y."/>
            <person name="Jogler C."/>
        </authorList>
    </citation>
    <scope>NUCLEOTIDE SEQUENCE [LARGE SCALE GENOMIC DNA]</scope>
    <source>
        <strain evidence="19 20">Q31a</strain>
    </source>
</reference>
<keyword evidence="3 15" id="KW-1003">Cell membrane</keyword>
<evidence type="ECO:0000256" key="16">
    <source>
        <dbReference type="SAM" id="Coils"/>
    </source>
</evidence>
<keyword evidence="9 15" id="KW-0472">Membrane</keyword>
<keyword evidence="8 15" id="KW-0406">Ion transport</keyword>
<dbReference type="Proteomes" id="UP000318017">
    <property type="component" value="Chromosome"/>
</dbReference>
<dbReference type="GO" id="GO:0012505">
    <property type="term" value="C:endomembrane system"/>
    <property type="evidence" value="ECO:0007669"/>
    <property type="project" value="UniProtKB-SubCell"/>
</dbReference>
<dbReference type="NCBIfam" id="TIGR01144">
    <property type="entry name" value="ATP_synt_b"/>
    <property type="match status" value="1"/>
</dbReference>
<evidence type="ECO:0000256" key="8">
    <source>
        <dbReference type="ARBA" id="ARBA00023065"/>
    </source>
</evidence>
<evidence type="ECO:0000256" key="5">
    <source>
        <dbReference type="ARBA" id="ARBA00022692"/>
    </source>
</evidence>
<keyword evidence="10 15" id="KW-0066">ATP synthesis</keyword>
<comment type="function">
    <text evidence="11 15">F(1)F(0) ATP synthase produces ATP from ADP in the presence of a proton or sodium gradient. F-type ATPases consist of two structural domains, F(1) containing the extramembraneous catalytic core and F(0) containing the membrane proton channel, linked together by a central stalk and a peripheral stalk. During catalysis, ATP synthesis in the catalytic domain of F(1) is coupled via a rotary mechanism of the central stalk subunits to proton translocation.</text>
</comment>
<evidence type="ECO:0000256" key="7">
    <source>
        <dbReference type="ARBA" id="ARBA00022989"/>
    </source>
</evidence>
<evidence type="ECO:0000256" key="17">
    <source>
        <dbReference type="SAM" id="MobiDB-lite"/>
    </source>
</evidence>
<comment type="subunit">
    <text evidence="15">F-type ATPases have 2 components, F(1) - the catalytic core - and F(0) - the membrane proton channel. F(1) has five subunits: alpha(3), beta(3), gamma(1), delta(1), epsilon(1). F(0) has three main subunits: a(1), b(2) and c(10-14). The alpha and beta chains form an alternating ring which encloses part of the gamma chain. F(1) is attached to F(0) by a central stalk formed by the gamma and epsilon chains, while a peripheral stalk is formed by the delta and b chains.</text>
</comment>
<keyword evidence="2 15" id="KW-0813">Transport</keyword>
<evidence type="ECO:0000256" key="1">
    <source>
        <dbReference type="ARBA" id="ARBA00005513"/>
    </source>
</evidence>
<comment type="similarity">
    <text evidence="1 15">Belongs to the ATPase B chain family.</text>
</comment>
<accession>A0A518GE60</accession>
<dbReference type="InterPro" id="IPR005864">
    <property type="entry name" value="ATP_synth_F0_bsu_bac"/>
</dbReference>
<dbReference type="InterPro" id="IPR002146">
    <property type="entry name" value="ATP_synth_b/b'su_bac/chlpt"/>
</dbReference>
<dbReference type="GO" id="GO:0045259">
    <property type="term" value="C:proton-transporting ATP synthase complex"/>
    <property type="evidence" value="ECO:0007669"/>
    <property type="project" value="UniProtKB-KW"/>
</dbReference>
<evidence type="ECO:0000256" key="11">
    <source>
        <dbReference type="ARBA" id="ARBA00025198"/>
    </source>
</evidence>
<dbReference type="RefSeq" id="WP_145083410.1">
    <property type="nucleotide sequence ID" value="NZ_CP036298.1"/>
</dbReference>
<dbReference type="GO" id="GO:0005886">
    <property type="term" value="C:plasma membrane"/>
    <property type="evidence" value="ECO:0007669"/>
    <property type="project" value="UniProtKB-SubCell"/>
</dbReference>
<keyword evidence="7 15" id="KW-1133">Transmembrane helix</keyword>
<name>A0A518GE60_9BACT</name>
<dbReference type="PANTHER" id="PTHR33445">
    <property type="entry name" value="ATP SYNTHASE SUBUNIT B', CHLOROPLASTIC"/>
    <property type="match status" value="1"/>
</dbReference>
<dbReference type="PANTHER" id="PTHR33445:SF1">
    <property type="entry name" value="ATP SYNTHASE SUBUNIT B"/>
    <property type="match status" value="1"/>
</dbReference>
<protein>
    <recommendedName>
        <fullName evidence="15">ATP synthase subunit b</fullName>
    </recommendedName>
    <alternativeName>
        <fullName evidence="15">ATP synthase F(0) sector subunit b</fullName>
    </alternativeName>
    <alternativeName>
        <fullName evidence="15">ATPase subunit I</fullName>
    </alternativeName>
    <alternativeName>
        <fullName evidence="15">F-type ATPase subunit b</fullName>
        <shortName evidence="15">F-ATPase subunit b</shortName>
    </alternativeName>
</protein>
<dbReference type="EMBL" id="CP036298">
    <property type="protein sequence ID" value="QDV26882.1"/>
    <property type="molecule type" value="Genomic_DNA"/>
</dbReference>
<evidence type="ECO:0000313" key="19">
    <source>
        <dbReference type="EMBL" id="QDV26882.1"/>
    </source>
</evidence>
<evidence type="ECO:0000256" key="3">
    <source>
        <dbReference type="ARBA" id="ARBA00022475"/>
    </source>
</evidence>
<evidence type="ECO:0000256" key="18">
    <source>
        <dbReference type="SAM" id="SignalP"/>
    </source>
</evidence>
<dbReference type="CDD" id="cd06503">
    <property type="entry name" value="ATP-synt_Fo_b"/>
    <property type="match status" value="1"/>
</dbReference>
<feature type="signal peptide" evidence="18">
    <location>
        <begin position="1"/>
        <end position="26"/>
    </location>
</feature>
<comment type="subcellular location">
    <subcellularLocation>
        <location evidence="15">Cell membrane</location>
        <topology evidence="15">Single-pass membrane protein</topology>
    </subcellularLocation>
    <subcellularLocation>
        <location evidence="14">Endomembrane system</location>
        <topology evidence="14">Single-pass membrane protein</topology>
    </subcellularLocation>
</comment>
<evidence type="ECO:0000256" key="10">
    <source>
        <dbReference type="ARBA" id="ARBA00023310"/>
    </source>
</evidence>
<dbReference type="InterPro" id="IPR050059">
    <property type="entry name" value="ATP_synthase_B_chain"/>
</dbReference>
<feature type="region of interest" description="Disordered" evidence="17">
    <location>
        <begin position="31"/>
        <end position="83"/>
    </location>
</feature>
<keyword evidence="6 15" id="KW-0375">Hydrogen ion transport</keyword>
<dbReference type="GO" id="GO:0046933">
    <property type="term" value="F:proton-transporting ATP synthase activity, rotational mechanism"/>
    <property type="evidence" value="ECO:0007669"/>
    <property type="project" value="UniProtKB-UniRule"/>
</dbReference>
<keyword evidence="18" id="KW-0732">Signal</keyword>
<comment type="subunit">
    <text evidence="13">F-type ATPases have 2 components, F(1) - the catalytic core - and F(0) - the membrane proton channel. F(1) has five subunits: alpha(3), beta(3), gamma(1), delta(1), epsilon(1). F(0) has four main subunits: a(1), b(2) and c(10-14). The alpha and beta chains form an alternating ring which encloses part of the gamma chain. F(1) is attached to F(0) by a central stalk formed by the gamma and epsilon chains, while a peripheral stalk is formed by the delta and b chains.</text>
</comment>
<feature type="compositionally biased region" description="Basic and acidic residues" evidence="17">
    <location>
        <begin position="48"/>
        <end position="81"/>
    </location>
</feature>
<evidence type="ECO:0000256" key="13">
    <source>
        <dbReference type="ARBA" id="ARBA00026054"/>
    </source>
</evidence>
<evidence type="ECO:0000256" key="15">
    <source>
        <dbReference type="HAMAP-Rule" id="MF_01398"/>
    </source>
</evidence>
<dbReference type="GO" id="GO:0046961">
    <property type="term" value="F:proton-transporting ATPase activity, rotational mechanism"/>
    <property type="evidence" value="ECO:0007669"/>
    <property type="project" value="TreeGrafter"/>
</dbReference>
<evidence type="ECO:0000256" key="12">
    <source>
        <dbReference type="ARBA" id="ARBA00025614"/>
    </source>
</evidence>
<organism evidence="19 20">
    <name type="scientific">Aureliella helgolandensis</name>
    <dbReference type="NCBI Taxonomy" id="2527968"/>
    <lineage>
        <taxon>Bacteria</taxon>
        <taxon>Pseudomonadati</taxon>
        <taxon>Planctomycetota</taxon>
        <taxon>Planctomycetia</taxon>
        <taxon>Pirellulales</taxon>
        <taxon>Pirellulaceae</taxon>
        <taxon>Aureliella</taxon>
    </lineage>
</organism>
<feature type="chain" id="PRO_5022096412" description="ATP synthase subunit b" evidence="18">
    <location>
        <begin position="27"/>
        <end position="254"/>
    </location>
</feature>
<evidence type="ECO:0000256" key="4">
    <source>
        <dbReference type="ARBA" id="ARBA00022547"/>
    </source>
</evidence>
<gene>
    <name evidence="19" type="primary">atpF_2</name>
    <name evidence="15" type="synonym">atpF</name>
    <name evidence="19" type="ORF">Q31a_52610</name>
</gene>
<evidence type="ECO:0000256" key="6">
    <source>
        <dbReference type="ARBA" id="ARBA00022781"/>
    </source>
</evidence>
<proteinExistence type="inferred from homology"/>
<evidence type="ECO:0000256" key="2">
    <source>
        <dbReference type="ARBA" id="ARBA00022448"/>
    </source>
</evidence>
<comment type="function">
    <text evidence="12">Component of the F(0) channel, it forms part of the peripheral stalk, linking F(1) to F(0). The b'-subunit is a diverged and duplicated form of b found in plants and photosynthetic bacteria.</text>
</comment>
<keyword evidence="20" id="KW-1185">Reference proteome</keyword>
<keyword evidence="16" id="KW-0175">Coiled coil</keyword>
<dbReference type="Pfam" id="PF00430">
    <property type="entry name" value="ATP-synt_B"/>
    <property type="match status" value="1"/>
</dbReference>
<evidence type="ECO:0000256" key="9">
    <source>
        <dbReference type="ARBA" id="ARBA00023136"/>
    </source>
</evidence>
<dbReference type="OrthoDB" id="274361at2"/>
<evidence type="ECO:0000256" key="14">
    <source>
        <dbReference type="ARBA" id="ARBA00037847"/>
    </source>
</evidence>
<feature type="coiled-coil region" evidence="16">
    <location>
        <begin position="124"/>
        <end position="183"/>
    </location>
</feature>
<dbReference type="HAMAP" id="MF_01398">
    <property type="entry name" value="ATP_synth_b_bprime"/>
    <property type="match status" value="1"/>
</dbReference>
<dbReference type="KEGG" id="ahel:Q31a_52610"/>
<keyword evidence="4 15" id="KW-0138">CF(0)</keyword>
<dbReference type="AlphaFoldDB" id="A0A518GE60"/>
<evidence type="ECO:0000313" key="20">
    <source>
        <dbReference type="Proteomes" id="UP000318017"/>
    </source>
</evidence>
<keyword evidence="5 15" id="KW-0812">Transmembrane</keyword>